<reference evidence="1" key="1">
    <citation type="submission" date="2018-04" db="EMBL/GenBank/DDBJ databases">
        <title>Transcriptome assembly of Sipha flava.</title>
        <authorList>
            <person name="Scully E.D."/>
            <person name="Geib S.M."/>
            <person name="Palmer N.A."/>
            <person name="Koch K."/>
            <person name="Bradshaw J."/>
            <person name="Heng-Moss T."/>
            <person name="Sarath G."/>
        </authorList>
    </citation>
    <scope>NUCLEOTIDE SEQUENCE</scope>
</reference>
<proteinExistence type="predicted"/>
<evidence type="ECO:0000313" key="1">
    <source>
        <dbReference type="EMBL" id="MBY71160.1"/>
    </source>
</evidence>
<gene>
    <name evidence="1" type="ORF">g.51975</name>
</gene>
<dbReference type="EMBL" id="GGMS01001957">
    <property type="protein sequence ID" value="MBY71160.1"/>
    <property type="molecule type" value="Transcribed_RNA"/>
</dbReference>
<protein>
    <recommendedName>
        <fullName evidence="2">Retrovirus-related Pol polyprotein from type-1 retrotransposable element R1</fullName>
    </recommendedName>
</protein>
<evidence type="ECO:0008006" key="2">
    <source>
        <dbReference type="Google" id="ProtNLM"/>
    </source>
</evidence>
<dbReference type="OrthoDB" id="6602578at2759"/>
<dbReference type="AlphaFoldDB" id="A0A2S2Q0J8"/>
<sequence>MIEKIQNSSSLPIYDDLYNAPNKRLKSRNPIWTVKNSTITEGDLWNLHWKDVVAPNIHLISDPTQLVSGFEFPRATWTALNRVRTEQGKCNYLMHKWGMVDSPLCNCGQIQTIRHIVEECPETKFSGGTSGLHNGDKEALDWLCNLSIRL</sequence>
<accession>A0A2S2Q0J8</accession>
<name>A0A2S2Q0J8_9HEMI</name>
<organism evidence="1">
    <name type="scientific">Sipha flava</name>
    <name type="common">yellow sugarcane aphid</name>
    <dbReference type="NCBI Taxonomy" id="143950"/>
    <lineage>
        <taxon>Eukaryota</taxon>
        <taxon>Metazoa</taxon>
        <taxon>Ecdysozoa</taxon>
        <taxon>Arthropoda</taxon>
        <taxon>Hexapoda</taxon>
        <taxon>Insecta</taxon>
        <taxon>Pterygota</taxon>
        <taxon>Neoptera</taxon>
        <taxon>Paraneoptera</taxon>
        <taxon>Hemiptera</taxon>
        <taxon>Sternorrhyncha</taxon>
        <taxon>Aphidomorpha</taxon>
        <taxon>Aphidoidea</taxon>
        <taxon>Aphididae</taxon>
        <taxon>Sipha</taxon>
    </lineage>
</organism>